<proteinExistence type="predicted"/>
<comment type="caution">
    <text evidence="2">The sequence shown here is derived from an EMBL/GenBank/DDBJ whole genome shotgun (WGS) entry which is preliminary data.</text>
</comment>
<dbReference type="EMBL" id="SHBG01000019">
    <property type="protein sequence ID" value="RZO24477.1"/>
    <property type="molecule type" value="Genomic_DNA"/>
</dbReference>
<dbReference type="PANTHER" id="PTHR30068:SF3">
    <property type="entry name" value="PHOSPHOLIPID_GLYCEROL ACYLTRANSFERASE DOMAIN-CONTAINING PROTEIN"/>
    <property type="match status" value="1"/>
</dbReference>
<sequence length="369" mass="42396">MNKFDSIRPYLDEEVHEVLLELSNNRRFLKMLFETGEFKNIKYLPFARKILSSILKNKIKNIHDVESYQDLFESIVSDVVKKSINNFSVSGIENIEPNKGYLFISNHRDITLDSALLNLTLHQNNCKTTFNAVGNNLLSEKWASDLMRLNKSFIIDRSDKSKRDIYKSLNLASDFIFEKILNKNESIWIAQKQGRSKDGIDFTDPSVIKMIHLHSRKKISVNEYLSSLNIVPVSISYENDPNDILKAKELYLTDLNQIYTKDPKEDLQSISEGIRGNKGNVHLSIGNVMNFHTDTYESCSDKVTKEIKDLYMLHATNYAAATIQGIDITNNSFEPTAIDDAIQYLNNKMKAIPEEIHPYLLNQYSNPVL</sequence>
<evidence type="ECO:0000313" key="3">
    <source>
        <dbReference type="Proteomes" id="UP000315498"/>
    </source>
</evidence>
<reference evidence="2 3" key="1">
    <citation type="submission" date="2019-02" db="EMBL/GenBank/DDBJ databases">
        <title>Prokaryotic population dynamics and viral predation in marine succession experiment using metagenomics: the confinement effect.</title>
        <authorList>
            <person name="Haro-Moreno J.M."/>
            <person name="Rodriguez-Valera F."/>
            <person name="Lopez-Perez M."/>
        </authorList>
    </citation>
    <scope>NUCLEOTIDE SEQUENCE [LARGE SCALE GENOMIC DNA]</scope>
    <source>
        <strain evidence="2">MED-G161</strain>
    </source>
</reference>
<evidence type="ECO:0000313" key="2">
    <source>
        <dbReference type="EMBL" id="RZO24477.1"/>
    </source>
</evidence>
<dbReference type="Proteomes" id="UP000315498">
    <property type="component" value="Unassembled WGS sequence"/>
</dbReference>
<dbReference type="InterPro" id="IPR002123">
    <property type="entry name" value="Plipid/glycerol_acylTrfase"/>
</dbReference>
<dbReference type="GO" id="GO:0019698">
    <property type="term" value="P:D-galacturonate catabolic process"/>
    <property type="evidence" value="ECO:0007669"/>
    <property type="project" value="TreeGrafter"/>
</dbReference>
<name>A0A520MTE4_9GAMM</name>
<accession>A0A520MTE4</accession>
<gene>
    <name evidence="2" type="ORF">EVA94_02610</name>
</gene>
<organism evidence="2 3">
    <name type="scientific">SAR86 cluster bacterium</name>
    <dbReference type="NCBI Taxonomy" id="2030880"/>
    <lineage>
        <taxon>Bacteria</taxon>
        <taxon>Pseudomonadati</taxon>
        <taxon>Pseudomonadota</taxon>
        <taxon>Gammaproteobacteria</taxon>
        <taxon>SAR86 cluster</taxon>
    </lineage>
</organism>
<dbReference type="AlphaFoldDB" id="A0A520MTE4"/>
<dbReference type="PANTHER" id="PTHR30068">
    <property type="entry name" value="URONATE ISOMERASE"/>
    <property type="match status" value="1"/>
</dbReference>
<evidence type="ECO:0000259" key="1">
    <source>
        <dbReference type="Pfam" id="PF01553"/>
    </source>
</evidence>
<dbReference type="GO" id="GO:0016746">
    <property type="term" value="F:acyltransferase activity"/>
    <property type="evidence" value="ECO:0007669"/>
    <property type="project" value="InterPro"/>
</dbReference>
<dbReference type="Pfam" id="PF01553">
    <property type="entry name" value="Acyltransferase"/>
    <property type="match status" value="1"/>
</dbReference>
<dbReference type="GO" id="GO:0042840">
    <property type="term" value="P:D-glucuronate catabolic process"/>
    <property type="evidence" value="ECO:0007669"/>
    <property type="project" value="TreeGrafter"/>
</dbReference>
<protein>
    <recommendedName>
        <fullName evidence="1">Phospholipid/glycerol acyltransferase domain-containing protein</fullName>
    </recommendedName>
</protein>
<feature type="domain" description="Phospholipid/glycerol acyltransferase" evidence="1">
    <location>
        <begin position="87"/>
        <end position="190"/>
    </location>
</feature>
<dbReference type="SUPFAM" id="SSF69593">
    <property type="entry name" value="Glycerol-3-phosphate (1)-acyltransferase"/>
    <property type="match status" value="1"/>
</dbReference>